<feature type="signal peptide" evidence="9">
    <location>
        <begin position="1"/>
        <end position="21"/>
    </location>
</feature>
<evidence type="ECO:0000256" key="6">
    <source>
        <dbReference type="ARBA" id="ARBA00022833"/>
    </source>
</evidence>
<evidence type="ECO:0000256" key="7">
    <source>
        <dbReference type="ARBA" id="ARBA00023049"/>
    </source>
</evidence>
<feature type="disulfide bond" evidence="8">
    <location>
        <begin position="217"/>
        <end position="224"/>
    </location>
</feature>
<keyword evidence="8" id="KW-1015">Disulfide bond</keyword>
<dbReference type="GO" id="GO:0006508">
    <property type="term" value="P:proteolysis"/>
    <property type="evidence" value="ECO:0007669"/>
    <property type="project" value="UniProtKB-KW"/>
</dbReference>
<dbReference type="GO" id="GO:0008237">
    <property type="term" value="F:metallopeptidase activity"/>
    <property type="evidence" value="ECO:0007669"/>
    <property type="project" value="UniProtKB-KW"/>
</dbReference>
<sequence>MKLLKTLLVSSLAFTSTALNATQWEKIKTPVQGKAQPIGGYSNGCIIGAQPLALKGEGYQVIRSARNRYYGHPQLLDYLTNLGKKTKAAGVPTILIGDMGMPAGGRFSSGHASHQTGLDADIWFKFGPMDDETARNPAGLATIMVNRSTERVDDSLWNQHHTDLVKLAATDHRVDRIFVNPAIKVKLCQTAGSDRAWLRKIRPWYGHDSHFHVRLTCPADAASCENQAPVPAGDGCGEELYSWFEPKEASSTPKAKVLPTPPVQCQMILSEQGLN</sequence>
<evidence type="ECO:0000256" key="8">
    <source>
        <dbReference type="PIRSR" id="PIRSR018455-2"/>
    </source>
</evidence>
<organism evidence="10 11">
    <name type="scientific">Mannheimia haemolytica</name>
    <name type="common">Pasteurella haemolytica</name>
    <dbReference type="NCBI Taxonomy" id="75985"/>
    <lineage>
        <taxon>Bacteria</taxon>
        <taxon>Pseudomonadati</taxon>
        <taxon>Pseudomonadota</taxon>
        <taxon>Gammaproteobacteria</taxon>
        <taxon>Pasteurellales</taxon>
        <taxon>Pasteurellaceae</taxon>
        <taxon>Mannheimia</taxon>
    </lineage>
</organism>
<protein>
    <submittedName>
        <fullName evidence="10">Penicillin-insensitive murein endopeptidase</fullName>
        <ecNumber evidence="10">3.4.24.-</ecNumber>
    </submittedName>
</protein>
<dbReference type="NCBIfam" id="NF006947">
    <property type="entry name" value="PRK09429.1"/>
    <property type="match status" value="1"/>
</dbReference>
<dbReference type="GO" id="GO:0004252">
    <property type="term" value="F:serine-type endopeptidase activity"/>
    <property type="evidence" value="ECO:0007669"/>
    <property type="project" value="InterPro"/>
</dbReference>
<accession>A0A448TCU2</accession>
<name>A0A448TCU2_MANHA</name>
<dbReference type="RefSeq" id="WP_126302187.1">
    <property type="nucleotide sequence ID" value="NZ_LR134495.1"/>
</dbReference>
<evidence type="ECO:0000256" key="2">
    <source>
        <dbReference type="ARBA" id="ARBA00022723"/>
    </source>
</evidence>
<feature type="disulfide bond" evidence="8">
    <location>
        <begin position="188"/>
        <end position="236"/>
    </location>
</feature>
<dbReference type="PIRSF" id="PIRSF018455">
    <property type="entry name" value="MepA"/>
    <property type="match status" value="1"/>
</dbReference>
<dbReference type="Proteomes" id="UP000271188">
    <property type="component" value="Chromosome"/>
</dbReference>
<evidence type="ECO:0000256" key="9">
    <source>
        <dbReference type="SAM" id="SignalP"/>
    </source>
</evidence>
<evidence type="ECO:0000313" key="10">
    <source>
        <dbReference type="EMBL" id="VEI77742.1"/>
    </source>
</evidence>
<gene>
    <name evidence="10" type="primary">mepA</name>
    <name evidence="10" type="ORF">NCTC10643_01628</name>
</gene>
<keyword evidence="3 9" id="KW-0732">Signal</keyword>
<dbReference type="EC" id="3.4.24.-" evidence="10"/>
<dbReference type="GO" id="GO:0046872">
    <property type="term" value="F:metal ion binding"/>
    <property type="evidence" value="ECO:0007669"/>
    <property type="project" value="UniProtKB-KW"/>
</dbReference>
<reference evidence="10" key="1">
    <citation type="submission" date="2018-12" db="EMBL/GenBank/DDBJ databases">
        <authorList>
            <consortium name="Pathogen Informatics"/>
        </authorList>
    </citation>
    <scope>NUCLEOTIDE SEQUENCE [LARGE SCALE GENOMIC DNA]</scope>
    <source>
        <strain evidence="10">NCTC10643</strain>
    </source>
</reference>
<keyword evidence="6" id="KW-0862">Zinc</keyword>
<evidence type="ECO:0000256" key="5">
    <source>
        <dbReference type="ARBA" id="ARBA00022801"/>
    </source>
</evidence>
<keyword evidence="1" id="KW-0645">Protease</keyword>
<keyword evidence="4" id="KW-0574">Periplasm</keyword>
<dbReference type="InterPro" id="IPR009045">
    <property type="entry name" value="Zn_M74/Hedgehog-like"/>
</dbReference>
<dbReference type="AlphaFoldDB" id="A0A448TCU2"/>
<evidence type="ECO:0000313" key="11">
    <source>
        <dbReference type="Proteomes" id="UP000271188"/>
    </source>
</evidence>
<keyword evidence="2" id="KW-0479">Metal-binding</keyword>
<dbReference type="Gene3D" id="3.30.1380.10">
    <property type="match status" value="1"/>
</dbReference>
<evidence type="ECO:0000256" key="4">
    <source>
        <dbReference type="ARBA" id="ARBA00022764"/>
    </source>
</evidence>
<evidence type="ECO:0000256" key="1">
    <source>
        <dbReference type="ARBA" id="ARBA00022670"/>
    </source>
</evidence>
<evidence type="ECO:0000256" key="3">
    <source>
        <dbReference type="ARBA" id="ARBA00022729"/>
    </source>
</evidence>
<keyword evidence="5 10" id="KW-0378">Hydrolase</keyword>
<dbReference type="Pfam" id="PF03411">
    <property type="entry name" value="Peptidase_M74"/>
    <property type="match status" value="1"/>
</dbReference>
<keyword evidence="7" id="KW-0482">Metalloprotease</keyword>
<proteinExistence type="predicted"/>
<feature type="disulfide bond" evidence="8">
    <location>
        <begin position="45"/>
        <end position="265"/>
    </location>
</feature>
<dbReference type="GO" id="GO:0030288">
    <property type="term" value="C:outer membrane-bounded periplasmic space"/>
    <property type="evidence" value="ECO:0007669"/>
    <property type="project" value="InterPro"/>
</dbReference>
<dbReference type="SUPFAM" id="SSF55166">
    <property type="entry name" value="Hedgehog/DD-peptidase"/>
    <property type="match status" value="1"/>
</dbReference>
<feature type="chain" id="PRO_5019207123" evidence="9">
    <location>
        <begin position="22"/>
        <end position="275"/>
    </location>
</feature>
<dbReference type="InterPro" id="IPR005073">
    <property type="entry name" value="Peptidase_M74"/>
</dbReference>
<dbReference type="EMBL" id="LR134495">
    <property type="protein sequence ID" value="VEI77742.1"/>
    <property type="molecule type" value="Genomic_DNA"/>
</dbReference>